<dbReference type="EMBL" id="LKEV01000001">
    <property type="protein sequence ID" value="KQB87605.1"/>
    <property type="molecule type" value="Genomic_DNA"/>
</dbReference>
<feature type="transmembrane region" description="Helical" evidence="1">
    <location>
        <begin position="167"/>
        <end position="185"/>
    </location>
</feature>
<comment type="caution">
    <text evidence="3">The sequence shown here is derived from an EMBL/GenBank/DDBJ whole genome shotgun (WGS) entry which is preliminary data.</text>
</comment>
<evidence type="ECO:0000313" key="3">
    <source>
        <dbReference type="EMBL" id="KQB87605.1"/>
    </source>
</evidence>
<sequence length="307" mass="33870">MQSRIIGVDVVRAIAIMGMIVAHMASLLWTAKVIISGIPAALFAIIAGTTLMLVSANNNIDSLLRILVRGSIIVLAGIVLLPVGGEIQIVLVAMGLSMILLCWVPPFHYKWKIALFLASMVIATVLYSSRPLPNTYPIMAWVSYFLAGMILYEVYINPHRNTQRLRLFITAVCLPISMVGLYLRFETSVPNWLQFTGHSGALGEILLSVALCAVIMHICLVVGDYVPKLLYPFAALGSMSLTFYIVHILTAYYWQKNVVLYSTATAVGFIALFILAASLWKKKFHQGPAERLVSMSVNKIVPKEKEN</sequence>
<evidence type="ECO:0000313" key="4">
    <source>
        <dbReference type="Proteomes" id="UP000050488"/>
    </source>
</evidence>
<gene>
    <name evidence="3" type="ORF">Clow_00665</name>
</gene>
<feature type="transmembrane region" description="Helical" evidence="1">
    <location>
        <begin position="205"/>
        <end position="226"/>
    </location>
</feature>
<reference evidence="3 4" key="1">
    <citation type="submission" date="2015-10" db="EMBL/GenBank/DDBJ databases">
        <title>Corynebacteirum lowii and Corynebacterium oculi species nova, derived from human clinical disease and and emended description of Corynebacterium mastiditis.</title>
        <authorList>
            <person name="Bernard K."/>
            <person name="Pacheco A.L."/>
            <person name="Mcdougall C."/>
            <person name="Burtx T."/>
            <person name="Weibe D."/>
            <person name="Tyler S."/>
            <person name="Olson A.B."/>
            <person name="Cnockaert M."/>
            <person name="Eguchi H."/>
            <person name="Kuwahara T."/>
            <person name="Nakayama-Imaohji H."/>
            <person name="Boudewijins M."/>
            <person name="Van Hoecke F."/>
            <person name="Bernier A.-M."/>
            <person name="Vandamme P."/>
        </authorList>
    </citation>
    <scope>NUCLEOTIDE SEQUENCE [LARGE SCALE GENOMIC DNA]</scope>
    <source>
        <strain evidence="3 4">NML 130206</strain>
    </source>
</reference>
<feature type="transmembrane region" description="Helical" evidence="1">
    <location>
        <begin position="111"/>
        <end position="129"/>
    </location>
</feature>
<dbReference type="InterPro" id="IPR007349">
    <property type="entry name" value="DUF418"/>
</dbReference>
<accession>A0A0Q0YKX1</accession>
<keyword evidence="1" id="KW-0472">Membrane</keyword>
<feature type="domain" description="DUF418" evidence="2">
    <location>
        <begin position="161"/>
        <end position="293"/>
    </location>
</feature>
<evidence type="ECO:0000259" key="2">
    <source>
        <dbReference type="Pfam" id="PF04235"/>
    </source>
</evidence>
<keyword evidence="4" id="KW-1185">Reference proteome</keyword>
<feature type="transmembrane region" description="Helical" evidence="1">
    <location>
        <begin position="63"/>
        <end position="81"/>
    </location>
</feature>
<evidence type="ECO:0000256" key="1">
    <source>
        <dbReference type="SAM" id="Phobius"/>
    </source>
</evidence>
<feature type="transmembrane region" description="Helical" evidence="1">
    <location>
        <begin position="12"/>
        <end position="31"/>
    </location>
</feature>
<dbReference type="AlphaFoldDB" id="A0A0Q0YKX1"/>
<protein>
    <recommendedName>
        <fullName evidence="2">DUF418 domain-containing protein</fullName>
    </recommendedName>
</protein>
<feature type="transmembrane region" description="Helical" evidence="1">
    <location>
        <begin position="37"/>
        <end position="56"/>
    </location>
</feature>
<feature type="transmembrane region" description="Helical" evidence="1">
    <location>
        <begin position="135"/>
        <end position="155"/>
    </location>
</feature>
<keyword evidence="1" id="KW-0812">Transmembrane</keyword>
<proteinExistence type="predicted"/>
<name>A0A0Q0YKX1_9CORY</name>
<feature type="transmembrane region" description="Helical" evidence="1">
    <location>
        <begin position="87"/>
        <end position="104"/>
    </location>
</feature>
<keyword evidence="1" id="KW-1133">Transmembrane helix</keyword>
<feature type="transmembrane region" description="Helical" evidence="1">
    <location>
        <begin position="260"/>
        <end position="280"/>
    </location>
</feature>
<dbReference type="Pfam" id="PF04235">
    <property type="entry name" value="DUF418"/>
    <property type="match status" value="1"/>
</dbReference>
<dbReference type="PATRIC" id="fig|1544413.3.peg.671"/>
<organism evidence="3 4">
    <name type="scientific">Corynebacterium lowii</name>
    <dbReference type="NCBI Taxonomy" id="1544413"/>
    <lineage>
        <taxon>Bacteria</taxon>
        <taxon>Bacillati</taxon>
        <taxon>Actinomycetota</taxon>
        <taxon>Actinomycetes</taxon>
        <taxon>Mycobacteriales</taxon>
        <taxon>Corynebacteriaceae</taxon>
        <taxon>Corynebacterium</taxon>
    </lineage>
</organism>
<dbReference type="Proteomes" id="UP000050488">
    <property type="component" value="Unassembled WGS sequence"/>
</dbReference>
<feature type="transmembrane region" description="Helical" evidence="1">
    <location>
        <begin position="233"/>
        <end position="254"/>
    </location>
</feature>